<gene>
    <name evidence="2" type="ORF">JFL75_00345</name>
</gene>
<sequence>MLDSILTLAPGSLTVTTLICLAASLVLGVVIAVVYMYRNIYSKSFVITLALLPAMVQAVILMVNGNLGVGVAVMGAFSLVRFRSIPGSASEITSIFFAMAVGLATGMGFIGYAVIFTVVISVVMLLYSVVRFGEGNQSQRTLRIVIPEDLDYTGLFDDLFSEFTKKATLERVQTTNLGSLYELRYTITLTDPKREKELIDKIRQRNGNLNISCTRVATGKEEL</sequence>
<keyword evidence="1" id="KW-0812">Transmembrane</keyword>
<name>A0A7T8BAD3_9SPIR</name>
<reference evidence="2" key="1">
    <citation type="submission" date="2021-01" db="EMBL/GenBank/DDBJ databases">
        <title>Description of Breznakiella homolactica.</title>
        <authorList>
            <person name="Song Y."/>
            <person name="Brune A."/>
        </authorList>
    </citation>
    <scope>NUCLEOTIDE SEQUENCE</scope>
    <source>
        <strain evidence="2">RmG30</strain>
    </source>
</reference>
<keyword evidence="3" id="KW-1185">Reference proteome</keyword>
<keyword evidence="1" id="KW-0472">Membrane</keyword>
<proteinExistence type="predicted"/>
<dbReference type="Proteomes" id="UP000595917">
    <property type="component" value="Chromosome"/>
</dbReference>
<keyword evidence="1" id="KW-1133">Transmembrane helix</keyword>
<dbReference type="EMBL" id="CP067089">
    <property type="protein sequence ID" value="QQO09407.1"/>
    <property type="molecule type" value="Genomic_DNA"/>
</dbReference>
<protein>
    <submittedName>
        <fullName evidence="2">DUF4956 domain-containing protein</fullName>
    </submittedName>
</protein>
<evidence type="ECO:0000313" key="2">
    <source>
        <dbReference type="EMBL" id="QQO09407.1"/>
    </source>
</evidence>
<feature type="transmembrane region" description="Helical" evidence="1">
    <location>
        <begin position="97"/>
        <end position="130"/>
    </location>
</feature>
<dbReference type="RefSeq" id="WP_215626710.1">
    <property type="nucleotide sequence ID" value="NZ_CP067089.2"/>
</dbReference>
<dbReference type="Pfam" id="PF16316">
    <property type="entry name" value="DUF4956"/>
    <property type="match status" value="1"/>
</dbReference>
<dbReference type="KEGG" id="bhc:JFL75_00345"/>
<evidence type="ECO:0000256" key="1">
    <source>
        <dbReference type="SAM" id="Phobius"/>
    </source>
</evidence>
<dbReference type="AlphaFoldDB" id="A0A7T8BAD3"/>
<organism evidence="2 3">
    <name type="scientific">Breznakiella homolactica</name>
    <dbReference type="NCBI Taxonomy" id="2798577"/>
    <lineage>
        <taxon>Bacteria</taxon>
        <taxon>Pseudomonadati</taxon>
        <taxon>Spirochaetota</taxon>
        <taxon>Spirochaetia</taxon>
        <taxon>Spirochaetales</taxon>
        <taxon>Breznakiellaceae</taxon>
        <taxon>Breznakiella</taxon>
    </lineage>
</organism>
<evidence type="ECO:0000313" key="3">
    <source>
        <dbReference type="Proteomes" id="UP000595917"/>
    </source>
</evidence>
<feature type="transmembrane region" description="Helical" evidence="1">
    <location>
        <begin position="12"/>
        <end position="37"/>
    </location>
</feature>
<accession>A0A7T8BAD3</accession>
<feature type="transmembrane region" description="Helical" evidence="1">
    <location>
        <begin position="49"/>
        <end position="77"/>
    </location>
</feature>
<dbReference type="InterPro" id="IPR032531">
    <property type="entry name" value="DUF4956"/>
</dbReference>